<feature type="domain" description="TRAPPC10/Trs130 N-terminal" evidence="6">
    <location>
        <begin position="267"/>
        <end position="451"/>
    </location>
</feature>
<evidence type="ECO:0000259" key="6">
    <source>
        <dbReference type="Pfam" id="PF23036"/>
    </source>
</evidence>
<feature type="region of interest" description="Disordered" evidence="4">
    <location>
        <begin position="1502"/>
        <end position="1527"/>
    </location>
</feature>
<dbReference type="InterPro" id="IPR056916">
    <property type="entry name" value="NTS_TR130"/>
</dbReference>
<dbReference type="HOGENOM" id="CLU_001428_1_1_1"/>
<dbReference type="Pfam" id="PF24965">
    <property type="entry name" value="TRS130_4HB"/>
    <property type="match status" value="1"/>
</dbReference>
<feature type="domain" description="TRAPPC10/Trs130 N-terminal" evidence="6">
    <location>
        <begin position="117"/>
        <end position="243"/>
    </location>
</feature>
<dbReference type="OrthoDB" id="10256906at2759"/>
<keyword evidence="10" id="KW-1185">Reference proteome</keyword>
<feature type="domain" description="DUF7077" evidence="7">
    <location>
        <begin position="1002"/>
        <end position="1123"/>
    </location>
</feature>
<dbReference type="EMBL" id="CDHN01000006">
    <property type="protein sequence ID" value="CEJ93749.1"/>
    <property type="molecule type" value="Genomic_DNA"/>
</dbReference>
<dbReference type="PANTHER" id="PTHR13251">
    <property type="entry name" value="EPILEPSY HOLOPROSENCEPHALY CANDIDATE 1/TMEM1"/>
    <property type="match status" value="1"/>
</dbReference>
<dbReference type="Proteomes" id="UP000039046">
    <property type="component" value="Unassembled WGS sequence"/>
</dbReference>
<feature type="domain" description="TRAPPC10/Trs130 C-terminal" evidence="5">
    <location>
        <begin position="1332"/>
        <end position="1490"/>
    </location>
</feature>
<protein>
    <recommendedName>
        <fullName evidence="11">Trafficking protein particle complex subunit 10</fullName>
    </recommendedName>
</protein>
<evidence type="ECO:0000256" key="3">
    <source>
        <dbReference type="ARBA" id="ARBA00023034"/>
    </source>
</evidence>
<evidence type="ECO:0000259" key="8">
    <source>
        <dbReference type="Pfam" id="PF24967"/>
    </source>
</evidence>
<feature type="domain" description="Trs130 NTS" evidence="8">
    <location>
        <begin position="720"/>
        <end position="814"/>
    </location>
</feature>
<dbReference type="InterPro" id="IPR055505">
    <property type="entry name" value="DUF7077"/>
</dbReference>
<evidence type="ECO:0000313" key="10">
    <source>
        <dbReference type="Proteomes" id="UP000039046"/>
    </source>
</evidence>
<evidence type="ECO:0000256" key="2">
    <source>
        <dbReference type="ARBA" id="ARBA00022448"/>
    </source>
</evidence>
<dbReference type="Pfam" id="PF23274">
    <property type="entry name" value="DUF7077"/>
    <property type="match status" value="1"/>
</dbReference>
<evidence type="ECO:0000259" key="7">
    <source>
        <dbReference type="Pfam" id="PF23274"/>
    </source>
</evidence>
<feature type="compositionally biased region" description="Low complexity" evidence="4">
    <location>
        <begin position="64"/>
        <end position="81"/>
    </location>
</feature>
<accession>A0A0A1TG38</accession>
<evidence type="ECO:0008006" key="11">
    <source>
        <dbReference type="Google" id="ProtNLM"/>
    </source>
</evidence>
<evidence type="ECO:0000256" key="4">
    <source>
        <dbReference type="SAM" id="MobiDB-lite"/>
    </source>
</evidence>
<dbReference type="InterPro" id="IPR045126">
    <property type="entry name" value="TRAPPC10/Trs130"/>
</dbReference>
<dbReference type="InterPro" id="IPR056913">
    <property type="entry name" value="TRAPPC10/Trs130_N"/>
</dbReference>
<feature type="region of interest" description="Disordered" evidence="4">
    <location>
        <begin position="60"/>
        <end position="122"/>
    </location>
</feature>
<keyword evidence="3" id="KW-0333">Golgi apparatus</keyword>
<dbReference type="Pfam" id="PF12584">
    <property type="entry name" value="TRAPPC10"/>
    <property type="match status" value="1"/>
</dbReference>
<dbReference type="Pfam" id="PF24967">
    <property type="entry name" value="NTS_TR130"/>
    <property type="match status" value="1"/>
</dbReference>
<dbReference type="GO" id="GO:0006891">
    <property type="term" value="P:intra-Golgi vesicle-mediated transport"/>
    <property type="evidence" value="ECO:0007669"/>
    <property type="project" value="TreeGrafter"/>
</dbReference>
<feature type="compositionally biased region" description="Polar residues" evidence="4">
    <location>
        <begin position="87"/>
        <end position="112"/>
    </location>
</feature>
<evidence type="ECO:0000259" key="5">
    <source>
        <dbReference type="Pfam" id="PF12584"/>
    </source>
</evidence>
<comment type="subcellular location">
    <subcellularLocation>
        <location evidence="1">Golgi apparatus</location>
    </subcellularLocation>
</comment>
<keyword evidence="2" id="KW-0813">Transport</keyword>
<dbReference type="STRING" id="1531966.A0A0A1TG38"/>
<feature type="region of interest" description="Disordered" evidence="4">
    <location>
        <begin position="579"/>
        <end position="623"/>
    </location>
</feature>
<feature type="compositionally biased region" description="Polar residues" evidence="4">
    <location>
        <begin position="595"/>
        <end position="614"/>
    </location>
</feature>
<reference evidence="9 10" key="1">
    <citation type="journal article" date="2015" name="Genome Announc.">
        <title>Draft Genome Sequence and Gene Annotation of the Entomopathogenic Fungus Verticillium hemipterigenum.</title>
        <authorList>
            <person name="Horn F."/>
            <person name="Habel A."/>
            <person name="Scharf D.H."/>
            <person name="Dworschak J."/>
            <person name="Brakhage A.A."/>
            <person name="Guthke R."/>
            <person name="Hertweck C."/>
            <person name="Linde J."/>
        </authorList>
    </citation>
    <scope>NUCLEOTIDE SEQUENCE [LARGE SCALE GENOMIC DNA]</scope>
</reference>
<dbReference type="GO" id="GO:0034498">
    <property type="term" value="P:early endosome to Golgi transport"/>
    <property type="evidence" value="ECO:0007669"/>
    <property type="project" value="TreeGrafter"/>
</dbReference>
<name>A0A0A1TG38_9HYPO</name>
<gene>
    <name evidence="9" type="ORF">VHEMI09319</name>
</gene>
<organism evidence="9 10">
    <name type="scientific">[Torrubiella] hemipterigena</name>
    <dbReference type="NCBI Taxonomy" id="1531966"/>
    <lineage>
        <taxon>Eukaryota</taxon>
        <taxon>Fungi</taxon>
        <taxon>Dikarya</taxon>
        <taxon>Ascomycota</taxon>
        <taxon>Pezizomycotina</taxon>
        <taxon>Sordariomycetes</taxon>
        <taxon>Hypocreomycetidae</taxon>
        <taxon>Hypocreales</taxon>
        <taxon>Clavicipitaceae</taxon>
        <taxon>Clavicipitaceae incertae sedis</taxon>
        <taxon>'Torrubiella' clade</taxon>
    </lineage>
</organism>
<dbReference type="GO" id="GO:1990071">
    <property type="term" value="C:TRAPPII protein complex"/>
    <property type="evidence" value="ECO:0007669"/>
    <property type="project" value="InterPro"/>
</dbReference>
<sequence>MEQQLSTSKVTVEYFDPHDVYKLLAPGLVPRLPLHNLHWQSHSGPLRSIDSLHIDLVEGDDSVTPTATPANASTTSLASSTTRDDGFQTQQVSGQTLKSDSASEVASTPRTPNTRRHQIPGLRHTPYLKVLLVRCDDNDSYKNTVRTEVREWIKTHTPPSTSTKKGSNQENHDAFEWMVIHVVLPNTAAATQPRSSGKTDASGAEIKTTTSRWRPGTTPLLEKLRSDFNATSKGAPDRVCQIRIGINDVPYDLLPRVVPAVPSGYAEVEQDAERAWADLMTRFKTLILSSFDQRVTQYEEDIKEKDTQRSLPGWNFCTFFILKEGLARGFENVGLVEDALVGYDELSVGLDMVLAEQAQKGEPESHGGAMLAFTEELREMASKAISGASGDEEEAVDMQSKDPQDAKFDEIPISSVKKAYRDMILANKVSVFDFRCYIFARQIALLLRLANTSFTREQLLSRLKEQQESILEMHGIAPMAKAIPQKEDETENLAVLAEICRRTLEFIPLVADVMRRDIMTALLTKGGSVKDTSKQLAPSINQTIDNLVASFSFAVAQQILAQTSTNALPISTANFLSDEPKSAIPEPKTMMHPARNSSLNERSPRTPSTASSDIPATPVSPGVFPGPGRIASSDPADKNVSFGQAGTEDLAAGRAELYMISRNILRNIGKKRGWSNGWEEAPLVGDSGIEAMEDISLDDDQPLPSPMTADLQESATFGINSKLMASAIENSEDFYRLYEIMTCKAMNHYAVASQAQAVHTCLADMAVLKYFLKEYREAAQAFSQTTPHFGESGWSILELSMLIMYAHCVRESQSQDDYVIVAVKLIVMACAANKAERALRIGKSTIKQDLDMAPIKEVAETLFELSSSIAREVRVPLLSLFNNVELFGPPVYHESQDTCILTVDLDSLLPDDLTVDSMHLRATCIDNGPVKELVFEQKKGAMLASGHTKITLSSNSAIPGIFRVDHYSMRIGKILINFDRDVTAPTSPLFKDASFSIYQRAEAFDVSLVASKHTTFGRNNGLDIQIHTGWNDVAKCEVRIKPSTGGMRLLTTEATIIDSEIQMAKPPEAGLFHFKAIPADTGVTIRFPYSVELDLGDVFAKVDATYTTASGESFQFAKSCTVPVSLALGVNVQDVFKQEQLFSRFTISTATANPLRLYKSELQNTELFEASFGAPPENAVTIFAKQPANLLYKIKPKKGIKITRTTSRTMHIKLYYSTLESEITQLISESITAALKEKSLQAYIRVVMAAVSAEIKQLLRPQDLERAVLLGEVSTSFLGNISWANHLTSLGLLTKTQTPAATAVTECLEAWYASTHRIPLSPTESPSTISIPVEVPSVTIVHTADIRLNHAKKAISQTSDAASAVVVNQVIPATLHLKWTRIWDTEGTQGDDLEFSYDVTAPADAWLIGGRRRGHFIIPGAEDDASLSSTTETEAEIPLILIPQRDGWLPYPTVEIREVQPGDQDPDATISHQHSCEIDWRNLGETVRVISSTAGITVSLDASGPNGGPLVIESESRAQATDSRILS</sequence>
<evidence type="ECO:0000256" key="1">
    <source>
        <dbReference type="ARBA" id="ARBA00004555"/>
    </source>
</evidence>
<dbReference type="InterPro" id="IPR022233">
    <property type="entry name" value="TRAPPC10/Trs130_C"/>
</dbReference>
<evidence type="ECO:0000313" key="9">
    <source>
        <dbReference type="EMBL" id="CEJ93749.1"/>
    </source>
</evidence>
<dbReference type="Pfam" id="PF23036">
    <property type="entry name" value="TRAPPC10_1st"/>
    <property type="match status" value="2"/>
</dbReference>
<proteinExistence type="predicted"/>
<dbReference type="PANTHER" id="PTHR13251:SF3">
    <property type="entry name" value="TRAFFICKING PROTEIN PARTICLE COMPLEX SUBUNIT 10"/>
    <property type="match status" value="1"/>
</dbReference>
<feature type="compositionally biased region" description="Polar residues" evidence="4">
    <location>
        <begin position="1517"/>
        <end position="1527"/>
    </location>
</feature>
<dbReference type="GO" id="GO:0005829">
    <property type="term" value="C:cytosol"/>
    <property type="evidence" value="ECO:0007669"/>
    <property type="project" value="GOC"/>
</dbReference>